<comment type="caution">
    <text evidence="5">The sequence shown here is derived from an EMBL/GenBank/DDBJ whole genome shotgun (WGS) entry which is preliminary data.</text>
</comment>
<dbReference type="InterPro" id="IPR004114">
    <property type="entry name" value="THUMP_dom"/>
</dbReference>
<dbReference type="PROSITE" id="PS00092">
    <property type="entry name" value="N6_MTASE"/>
    <property type="match status" value="1"/>
</dbReference>
<dbReference type="InterPro" id="IPR000241">
    <property type="entry name" value="RlmKL-like_Mtase"/>
</dbReference>
<feature type="domain" description="THUMP" evidence="4">
    <location>
        <begin position="48"/>
        <end position="152"/>
    </location>
</feature>
<dbReference type="Pfam" id="PF22020">
    <property type="entry name" value="RlmL_1st"/>
    <property type="match status" value="1"/>
</dbReference>
<evidence type="ECO:0000313" key="6">
    <source>
        <dbReference type="Proteomes" id="UP001301152"/>
    </source>
</evidence>
<accession>A0ABT3QES9</accession>
<dbReference type="GO" id="GO:0008168">
    <property type="term" value="F:methyltransferase activity"/>
    <property type="evidence" value="ECO:0007669"/>
    <property type="project" value="UniProtKB-KW"/>
</dbReference>
<protein>
    <submittedName>
        <fullName evidence="5">Class I SAM-dependent RNA methyltransferase</fullName>
    </submittedName>
</protein>
<dbReference type="PANTHER" id="PTHR47313">
    <property type="entry name" value="RIBOSOMAL RNA LARGE SUBUNIT METHYLTRANSFERASE K/L"/>
    <property type="match status" value="1"/>
</dbReference>
<dbReference type="SUPFAM" id="SSF53335">
    <property type="entry name" value="S-adenosyl-L-methionine-dependent methyltransferases"/>
    <property type="match status" value="1"/>
</dbReference>
<evidence type="ECO:0000256" key="1">
    <source>
        <dbReference type="ARBA" id="ARBA00022603"/>
    </source>
</evidence>
<dbReference type="PROSITE" id="PS51165">
    <property type="entry name" value="THUMP"/>
    <property type="match status" value="1"/>
</dbReference>
<dbReference type="EMBL" id="JAPIUZ010000003">
    <property type="protein sequence ID" value="MCX2563791.1"/>
    <property type="molecule type" value="Genomic_DNA"/>
</dbReference>
<keyword evidence="6" id="KW-1185">Reference proteome</keyword>
<dbReference type="PANTHER" id="PTHR47313:SF1">
    <property type="entry name" value="RIBOSOMAL RNA LARGE SUBUNIT METHYLTRANSFERASE K_L"/>
    <property type="match status" value="1"/>
</dbReference>
<dbReference type="Pfam" id="PF01170">
    <property type="entry name" value="UPF0020"/>
    <property type="match status" value="1"/>
</dbReference>
<evidence type="ECO:0000256" key="3">
    <source>
        <dbReference type="PROSITE-ProRule" id="PRU00529"/>
    </source>
</evidence>
<dbReference type="RefSeq" id="WP_173559623.1">
    <property type="nucleotide sequence ID" value="NZ_JAERKX010000003.1"/>
</dbReference>
<dbReference type="InterPro" id="IPR054170">
    <property type="entry name" value="RlmL_1st"/>
</dbReference>
<dbReference type="Gene3D" id="3.30.2130.30">
    <property type="match status" value="1"/>
</dbReference>
<keyword evidence="3" id="KW-0694">RNA-binding</keyword>
<keyword evidence="1 5" id="KW-0489">Methyltransferase</keyword>
<dbReference type="Proteomes" id="UP001301152">
    <property type="component" value="Unassembled WGS sequence"/>
</dbReference>
<organism evidence="5 6">
    <name type="scientific">Acetobacter thailandicus</name>
    <dbReference type="NCBI Taxonomy" id="1502842"/>
    <lineage>
        <taxon>Bacteria</taxon>
        <taxon>Pseudomonadati</taxon>
        <taxon>Pseudomonadota</taxon>
        <taxon>Alphaproteobacteria</taxon>
        <taxon>Acetobacterales</taxon>
        <taxon>Acetobacteraceae</taxon>
        <taxon>Acetobacter</taxon>
    </lineage>
</organism>
<evidence type="ECO:0000259" key="4">
    <source>
        <dbReference type="PROSITE" id="PS51165"/>
    </source>
</evidence>
<dbReference type="PRINTS" id="PR00507">
    <property type="entry name" value="N12N6MTFRASE"/>
</dbReference>
<evidence type="ECO:0000256" key="2">
    <source>
        <dbReference type="ARBA" id="ARBA00022679"/>
    </source>
</evidence>
<dbReference type="InterPro" id="IPR053943">
    <property type="entry name" value="RlmKL-like_Mtase_CS"/>
</dbReference>
<dbReference type="Gene3D" id="3.40.50.150">
    <property type="entry name" value="Vaccinia Virus protein VP39"/>
    <property type="match status" value="1"/>
</dbReference>
<evidence type="ECO:0000313" key="5">
    <source>
        <dbReference type="EMBL" id="MCX2563791.1"/>
    </source>
</evidence>
<keyword evidence="2" id="KW-0808">Transferase</keyword>
<sequence>MTYPSEFDIFLATTPGLEPVLCNEVRLKGFKQARIVPGGVTIKGGWPEVWRANLWIRGTSKILARVLSFPARHLSQLERRAQTFEWGKLLPADKPFRVEATCARSRIYHAGAASERIARAITASMGAPGAETAEITVKARIEDDICTISIDTSGELLHRRGSKEAVNRAPLRETLASLFLMQCGYTGAEPVFDPMCGSGTFIIEAAEIAARLNPGRARHFAFEQLVPFDKEAWEKMRAVKSARLPSCRFYGSDRDAGAIVMSEANAKRAGVDSYTAFACQPVSEISPPEGEAPGLVICNPPYGTRLGDKTQLAALYRAFGNTMKARFSGWRVAIITSESSLAHATALPFLPVTAPVPHGGLRISLYQTRPLP</sequence>
<dbReference type="CDD" id="cd11715">
    <property type="entry name" value="THUMP_AdoMetMT"/>
    <property type="match status" value="1"/>
</dbReference>
<dbReference type="InterPro" id="IPR029063">
    <property type="entry name" value="SAM-dependent_MTases_sf"/>
</dbReference>
<dbReference type="PROSITE" id="PS01261">
    <property type="entry name" value="UPF0020"/>
    <property type="match status" value="1"/>
</dbReference>
<proteinExistence type="predicted"/>
<dbReference type="Pfam" id="PF02926">
    <property type="entry name" value="THUMP"/>
    <property type="match status" value="1"/>
</dbReference>
<dbReference type="InterPro" id="IPR002052">
    <property type="entry name" value="DNA_methylase_N6_adenine_CS"/>
</dbReference>
<dbReference type="GO" id="GO:0032259">
    <property type="term" value="P:methylation"/>
    <property type="evidence" value="ECO:0007669"/>
    <property type="project" value="UniProtKB-KW"/>
</dbReference>
<name>A0ABT3QES9_9PROT</name>
<gene>
    <name evidence="5" type="ORF">OQ497_07470</name>
</gene>
<reference evidence="5 6" key="1">
    <citation type="submission" date="2022-11" db="EMBL/GenBank/DDBJ databases">
        <title>Genome sequencing of Acetobacter type strain.</title>
        <authorList>
            <person name="Heo J."/>
            <person name="Lee D."/>
            <person name="Han B.-H."/>
            <person name="Hong S.-B."/>
            <person name="Kwon S.-W."/>
        </authorList>
    </citation>
    <scope>NUCLEOTIDE SEQUENCE [LARGE SCALE GENOMIC DNA]</scope>
    <source>
        <strain evidence="5 6">KACC 21253</strain>
    </source>
</reference>